<organism evidence="3 4">
    <name type="scientific">Arenibacter palladensis</name>
    <dbReference type="NCBI Taxonomy" id="237373"/>
    <lineage>
        <taxon>Bacteria</taxon>
        <taxon>Pseudomonadati</taxon>
        <taxon>Bacteroidota</taxon>
        <taxon>Flavobacteriia</taxon>
        <taxon>Flavobacteriales</taxon>
        <taxon>Flavobacteriaceae</taxon>
        <taxon>Arenibacter</taxon>
    </lineage>
</organism>
<protein>
    <recommendedName>
        <fullName evidence="2">3-keto-alpha-glucoside-1,2-lyase/3-keto-2-hydroxy-glucal hydratase domain-containing protein</fullName>
    </recommendedName>
</protein>
<dbReference type="Pfam" id="PF06439">
    <property type="entry name" value="3keto-disac_hyd"/>
    <property type="match status" value="1"/>
</dbReference>
<dbReference type="EMBL" id="FQUX01000004">
    <property type="protein sequence ID" value="SHF49555.1"/>
    <property type="molecule type" value="Genomic_DNA"/>
</dbReference>
<feature type="chain" id="PRO_5009909203" description="3-keto-alpha-glucoside-1,2-lyase/3-keto-2-hydroxy-glucal hydratase domain-containing protein" evidence="1">
    <location>
        <begin position="24"/>
        <end position="212"/>
    </location>
</feature>
<feature type="signal peptide" evidence="1">
    <location>
        <begin position="1"/>
        <end position="23"/>
    </location>
</feature>
<evidence type="ECO:0000256" key="1">
    <source>
        <dbReference type="SAM" id="SignalP"/>
    </source>
</evidence>
<reference evidence="4" key="1">
    <citation type="submission" date="2016-11" db="EMBL/GenBank/DDBJ databases">
        <authorList>
            <person name="Varghese N."/>
            <person name="Submissions S."/>
        </authorList>
    </citation>
    <scope>NUCLEOTIDE SEQUENCE [LARGE SCALE GENOMIC DNA]</scope>
    <source>
        <strain evidence="4">DSM 17539</strain>
    </source>
</reference>
<dbReference type="GO" id="GO:0016787">
    <property type="term" value="F:hydrolase activity"/>
    <property type="evidence" value="ECO:0007669"/>
    <property type="project" value="InterPro"/>
</dbReference>
<name>A0A1M5C4D0_9FLAO</name>
<dbReference type="RefSeq" id="WP_072862672.1">
    <property type="nucleotide sequence ID" value="NZ_FQUX01000004.1"/>
</dbReference>
<proteinExistence type="predicted"/>
<dbReference type="Gene3D" id="2.60.120.560">
    <property type="entry name" value="Exo-inulinase, domain 1"/>
    <property type="match status" value="1"/>
</dbReference>
<dbReference type="Proteomes" id="UP000184406">
    <property type="component" value="Unassembled WGS sequence"/>
</dbReference>
<evidence type="ECO:0000313" key="3">
    <source>
        <dbReference type="EMBL" id="SHF49555.1"/>
    </source>
</evidence>
<dbReference type="AlphaFoldDB" id="A0A1M5C4D0"/>
<gene>
    <name evidence="3" type="ORF">SAMN03080594_104370</name>
</gene>
<dbReference type="OrthoDB" id="929868at2"/>
<evidence type="ECO:0000259" key="2">
    <source>
        <dbReference type="Pfam" id="PF06439"/>
    </source>
</evidence>
<evidence type="ECO:0000313" key="4">
    <source>
        <dbReference type="Proteomes" id="UP000184406"/>
    </source>
</evidence>
<sequence>MGRFLLSLSLLLILLMACNNKTATGNTSLFNGKTFSGWEGDTLSTWRIINETIIGGSLDETVPHNDFLCTKRSYTNFILKLKIKLTGHEGFINSGIQFRSKRLSDPPYEMTGYQADWGNYYWASLYDESRRNKTLMAPDSLEVLGWINVNDWNDYEIRTEDRRIRLYINGHKTVDYIEKDLDIPQEGLIGLQIHGDGKALVAFKDIFIEELE</sequence>
<keyword evidence="1" id="KW-0732">Signal</keyword>
<accession>A0A1M5C4D0</accession>
<dbReference type="InterPro" id="IPR010496">
    <property type="entry name" value="AL/BT2_dom"/>
</dbReference>
<feature type="domain" description="3-keto-alpha-glucoside-1,2-lyase/3-keto-2-hydroxy-glucal hydratase" evidence="2">
    <location>
        <begin position="26"/>
        <end position="208"/>
    </location>
</feature>
<keyword evidence="4" id="KW-1185">Reference proteome</keyword>
<dbReference type="PROSITE" id="PS51257">
    <property type="entry name" value="PROKAR_LIPOPROTEIN"/>
    <property type="match status" value="1"/>
</dbReference>